<feature type="domain" description="BTB" evidence="1">
    <location>
        <begin position="12"/>
        <end position="125"/>
    </location>
</feature>
<accession>A0A9P5X4R2</accession>
<reference evidence="2" key="1">
    <citation type="submission" date="2020-11" db="EMBL/GenBank/DDBJ databases">
        <authorList>
            <consortium name="DOE Joint Genome Institute"/>
            <person name="Ahrendt S."/>
            <person name="Riley R."/>
            <person name="Andreopoulos W."/>
            <person name="Labutti K."/>
            <person name="Pangilinan J."/>
            <person name="Ruiz-Duenas F.J."/>
            <person name="Barrasa J.M."/>
            <person name="Sanchez-Garcia M."/>
            <person name="Camarero S."/>
            <person name="Miyauchi S."/>
            <person name="Serrano A."/>
            <person name="Linde D."/>
            <person name="Babiker R."/>
            <person name="Drula E."/>
            <person name="Ayuso-Fernandez I."/>
            <person name="Pacheco R."/>
            <person name="Padilla G."/>
            <person name="Ferreira P."/>
            <person name="Barriuso J."/>
            <person name="Kellner H."/>
            <person name="Castanera R."/>
            <person name="Alfaro M."/>
            <person name="Ramirez L."/>
            <person name="Pisabarro A.G."/>
            <person name="Kuo A."/>
            <person name="Tritt A."/>
            <person name="Lipzen A."/>
            <person name="He G."/>
            <person name="Yan M."/>
            <person name="Ng V."/>
            <person name="Cullen D."/>
            <person name="Martin F."/>
            <person name="Rosso M.-N."/>
            <person name="Henrissat B."/>
            <person name="Hibbett D."/>
            <person name="Martinez A.T."/>
            <person name="Grigoriev I.V."/>
        </authorList>
    </citation>
    <scope>NUCLEOTIDE SEQUENCE</scope>
    <source>
        <strain evidence="2">MF-IS2</strain>
    </source>
</reference>
<dbReference type="InterPro" id="IPR011333">
    <property type="entry name" value="SKP1/BTB/POZ_sf"/>
</dbReference>
<dbReference type="SMART" id="SM00225">
    <property type="entry name" value="BTB"/>
    <property type="match status" value="2"/>
</dbReference>
<dbReference type="InterPro" id="IPR000210">
    <property type="entry name" value="BTB/POZ_dom"/>
</dbReference>
<sequence length="449" mass="52127">AQAHNHTKYYIEPLIFRAEDRLFRVPGEYLSHESSVLLKLVQLPQPTNDSESTVVKKGSTDADPLILPDQVTAFSFLTLLKVLFSDKSRKVCFTKDEWVAMLELSRLLDIPKIRKMAIERLAPLFKDDPTHKLHLAMKYDVSNWLRPALDTLVRRNPPLGTRELQILGQDTLLKIAALRECCYPVFHDTDIRYNSPFAQNYTIDRWDILPERGEIMINLDPSHFYCPPPASWRGQEDTVSESSGPCKSGEFFFEKVVFKVGLDRFYKVSNQPFAHHSPMFRREFERRGLGKYDLHDPFVIEGVTKTDFEHLLRFFFPPTFLTNWEPTLERWASILRLSVKWNMVYLKSLAAQRLENFISGDVVTKLRVAQEFGIREWFSSGMTTLVTRKEPLTSFECEVLGEQHILQVLDLRERTHCQIRVGVPLIHLRSVRGKVFKNVDLSERLSSVL</sequence>
<dbReference type="AlphaFoldDB" id="A0A9P5X4R2"/>
<name>A0A9P5X4R2_9AGAR</name>
<feature type="domain" description="BTB" evidence="1">
    <location>
        <begin position="254"/>
        <end position="358"/>
    </location>
</feature>
<dbReference type="EMBL" id="MU151563">
    <property type="protein sequence ID" value="KAF9442816.1"/>
    <property type="molecule type" value="Genomic_DNA"/>
</dbReference>
<proteinExistence type="predicted"/>
<dbReference type="Proteomes" id="UP000807342">
    <property type="component" value="Unassembled WGS sequence"/>
</dbReference>
<comment type="caution">
    <text evidence="2">The sequence shown here is derived from an EMBL/GenBank/DDBJ whole genome shotgun (WGS) entry which is preliminary data.</text>
</comment>
<gene>
    <name evidence="2" type="ORF">P691DRAFT_680769</name>
</gene>
<keyword evidence="3" id="KW-1185">Reference proteome</keyword>
<evidence type="ECO:0000313" key="2">
    <source>
        <dbReference type="EMBL" id="KAF9442816.1"/>
    </source>
</evidence>
<evidence type="ECO:0000259" key="1">
    <source>
        <dbReference type="SMART" id="SM00225"/>
    </source>
</evidence>
<protein>
    <recommendedName>
        <fullName evidence="1">BTB domain-containing protein</fullName>
    </recommendedName>
</protein>
<dbReference type="Gene3D" id="3.30.710.10">
    <property type="entry name" value="Potassium Channel Kv1.1, Chain A"/>
    <property type="match status" value="1"/>
</dbReference>
<feature type="non-terminal residue" evidence="2">
    <location>
        <position position="1"/>
    </location>
</feature>
<dbReference type="OrthoDB" id="3199068at2759"/>
<evidence type="ECO:0000313" key="3">
    <source>
        <dbReference type="Proteomes" id="UP000807342"/>
    </source>
</evidence>
<organism evidence="2 3">
    <name type="scientific">Macrolepiota fuliginosa MF-IS2</name>
    <dbReference type="NCBI Taxonomy" id="1400762"/>
    <lineage>
        <taxon>Eukaryota</taxon>
        <taxon>Fungi</taxon>
        <taxon>Dikarya</taxon>
        <taxon>Basidiomycota</taxon>
        <taxon>Agaricomycotina</taxon>
        <taxon>Agaricomycetes</taxon>
        <taxon>Agaricomycetidae</taxon>
        <taxon>Agaricales</taxon>
        <taxon>Agaricineae</taxon>
        <taxon>Agaricaceae</taxon>
        <taxon>Macrolepiota</taxon>
    </lineage>
</organism>